<protein>
    <submittedName>
        <fullName evidence="6">Uncharacterized protein</fullName>
    </submittedName>
</protein>
<dbReference type="InterPro" id="IPR052556">
    <property type="entry name" value="PolySynth_Transporter"/>
</dbReference>
<feature type="transmembrane region" description="Helical" evidence="5">
    <location>
        <begin position="118"/>
        <end position="139"/>
    </location>
</feature>
<feature type="transmembrane region" description="Helical" evidence="5">
    <location>
        <begin position="87"/>
        <end position="112"/>
    </location>
</feature>
<dbReference type="PANTHER" id="PTHR43424">
    <property type="entry name" value="LOCUS PUTATIVE PROTEIN 1-RELATED"/>
    <property type="match status" value="1"/>
</dbReference>
<feature type="transmembrane region" description="Helical" evidence="5">
    <location>
        <begin position="185"/>
        <end position="207"/>
    </location>
</feature>
<gene>
    <name evidence="7" type="ORF">BST63_36680</name>
    <name evidence="6" type="ORF">BSZ18_21155</name>
</gene>
<feature type="transmembrane region" description="Helical" evidence="5">
    <location>
        <begin position="300"/>
        <end position="320"/>
    </location>
</feature>
<evidence type="ECO:0000256" key="1">
    <source>
        <dbReference type="ARBA" id="ARBA00004141"/>
    </source>
</evidence>
<name>A0A1X3EAD6_9BRAD</name>
<reference evidence="8 9" key="1">
    <citation type="submission" date="2017-03" db="EMBL/GenBank/DDBJ databases">
        <title>Whole genome sequences of fourteen strains of Bradyrhizobium canariense and one strain of Bradyrhizobium japonicum isolated from Lupinus (Papilionoideae: Genisteae) species in Algeria.</title>
        <authorList>
            <person name="Crovadore J."/>
            <person name="Chekireb D."/>
            <person name="Brachmann A."/>
            <person name="Chablais R."/>
            <person name="Cochard B."/>
            <person name="Lefort F."/>
        </authorList>
    </citation>
    <scope>NUCLEOTIDE SEQUENCE [LARGE SCALE GENOMIC DNA]</scope>
    <source>
        <strain evidence="6 8">UBMA195</strain>
        <strain evidence="7 9">UBMAN05</strain>
    </source>
</reference>
<evidence type="ECO:0000313" key="9">
    <source>
        <dbReference type="Proteomes" id="UP000193884"/>
    </source>
</evidence>
<feature type="transmembrane region" description="Helical" evidence="5">
    <location>
        <begin position="257"/>
        <end position="279"/>
    </location>
</feature>
<evidence type="ECO:0000313" key="6">
    <source>
        <dbReference type="EMBL" id="OSJ07081.1"/>
    </source>
</evidence>
<dbReference type="EMBL" id="NAFI01000177">
    <property type="protein sequence ID" value="OSJ07081.1"/>
    <property type="molecule type" value="Genomic_DNA"/>
</dbReference>
<evidence type="ECO:0000256" key="2">
    <source>
        <dbReference type="ARBA" id="ARBA00022692"/>
    </source>
</evidence>
<accession>A0A1X3EAD6</accession>
<proteinExistence type="predicted"/>
<organism evidence="6 8">
    <name type="scientific">Bradyrhizobium canariense</name>
    <dbReference type="NCBI Taxonomy" id="255045"/>
    <lineage>
        <taxon>Bacteria</taxon>
        <taxon>Pseudomonadati</taxon>
        <taxon>Pseudomonadota</taxon>
        <taxon>Alphaproteobacteria</taxon>
        <taxon>Hyphomicrobiales</taxon>
        <taxon>Nitrobacteraceae</taxon>
        <taxon>Bradyrhizobium</taxon>
    </lineage>
</organism>
<evidence type="ECO:0000313" key="8">
    <source>
        <dbReference type="Proteomes" id="UP000193553"/>
    </source>
</evidence>
<dbReference type="EMBL" id="NAFK01000178">
    <property type="protein sequence ID" value="OSJ20113.1"/>
    <property type="molecule type" value="Genomic_DNA"/>
</dbReference>
<keyword evidence="4 5" id="KW-0472">Membrane</keyword>
<evidence type="ECO:0000313" key="7">
    <source>
        <dbReference type="EMBL" id="OSJ20113.1"/>
    </source>
</evidence>
<feature type="transmembrane region" description="Helical" evidence="5">
    <location>
        <begin position="45"/>
        <end position="66"/>
    </location>
</feature>
<dbReference type="InterPro" id="IPR002797">
    <property type="entry name" value="Polysacc_synth"/>
</dbReference>
<dbReference type="GO" id="GO:0016020">
    <property type="term" value="C:membrane"/>
    <property type="evidence" value="ECO:0007669"/>
    <property type="project" value="UniProtKB-SubCell"/>
</dbReference>
<feature type="transmembrane region" description="Helical" evidence="5">
    <location>
        <begin position="394"/>
        <end position="415"/>
    </location>
</feature>
<evidence type="ECO:0000256" key="4">
    <source>
        <dbReference type="ARBA" id="ARBA00023136"/>
    </source>
</evidence>
<keyword evidence="2 5" id="KW-0812">Transmembrane</keyword>
<feature type="transmembrane region" description="Helical" evidence="5">
    <location>
        <begin position="21"/>
        <end position="39"/>
    </location>
</feature>
<keyword evidence="9" id="KW-1185">Reference proteome</keyword>
<dbReference type="RefSeq" id="WP_085352407.1">
    <property type="nucleotide sequence ID" value="NZ_NAEX01000185.1"/>
</dbReference>
<dbReference type="Proteomes" id="UP000193553">
    <property type="component" value="Unassembled WGS sequence"/>
</dbReference>
<dbReference type="Proteomes" id="UP000193884">
    <property type="component" value="Unassembled WGS sequence"/>
</dbReference>
<dbReference type="PANTHER" id="PTHR43424:SF1">
    <property type="entry name" value="LOCUS PUTATIVE PROTEIN 1-RELATED"/>
    <property type="match status" value="1"/>
</dbReference>
<dbReference type="Pfam" id="PF01943">
    <property type="entry name" value="Polysacc_synt"/>
    <property type="match status" value="1"/>
</dbReference>
<comment type="caution">
    <text evidence="6">The sequence shown here is derived from an EMBL/GenBank/DDBJ whole genome shotgun (WGS) entry which is preliminary data.</text>
</comment>
<feature type="transmembrane region" description="Helical" evidence="5">
    <location>
        <begin position="227"/>
        <end position="251"/>
    </location>
</feature>
<sequence length="448" mass="47972">MIESIVQFMRRDVTRGVAGTILLKVGSGALAFALFSLAARTMSPNGFGIFATWLSVAQMAAVVGLVGQESLLVRFLNEYRVGNQPDLTKGVLLSSFKISSVAMLIAIGAIAIGANIKGASWLLVVAVSAYTAVNAGLMLGSQIARSLVSILMGEGNREFFWRVSVVLFLLAIMFGHRQLDPAELIAVMTIAMSVGLVAQIIAIARVLPDFRGTAVRSEPSRWRSSALHFWVASILEAANQYFDVILVYWMLDPATAGIYFAASRLANIFAMLSAALYSFGARRLPSLYFSKNHQEFERTLRLMAEVTAVCVVSGLLLIWVGGPHLLNLFGPHFAAQHWVLIVLAIGTAVQATGGPSAAILQLTGHEREYVPVIAGNVALRLVGFLVLIPWLGVLGAAISATVSLALATIVLNILCRRRTGVDPSILGLLRFSASKRSAYAVRGADSGE</sequence>
<evidence type="ECO:0000256" key="3">
    <source>
        <dbReference type="ARBA" id="ARBA00022989"/>
    </source>
</evidence>
<comment type="subcellular location">
    <subcellularLocation>
        <location evidence="1">Membrane</location>
        <topology evidence="1">Multi-pass membrane protein</topology>
    </subcellularLocation>
</comment>
<dbReference type="OrthoDB" id="8251896at2"/>
<keyword evidence="3 5" id="KW-1133">Transmembrane helix</keyword>
<evidence type="ECO:0000256" key="5">
    <source>
        <dbReference type="SAM" id="Phobius"/>
    </source>
</evidence>
<dbReference type="AlphaFoldDB" id="A0A1X3EAD6"/>
<feature type="transmembrane region" description="Helical" evidence="5">
    <location>
        <begin position="340"/>
        <end position="362"/>
    </location>
</feature>
<feature type="transmembrane region" description="Helical" evidence="5">
    <location>
        <begin position="159"/>
        <end position="179"/>
    </location>
</feature>
<feature type="transmembrane region" description="Helical" evidence="5">
    <location>
        <begin position="369"/>
        <end position="388"/>
    </location>
</feature>